<feature type="transmembrane region" description="Helical" evidence="6">
    <location>
        <begin position="186"/>
        <end position="207"/>
    </location>
</feature>
<dbReference type="AlphaFoldDB" id="A0A7X9DJY4"/>
<name>A0A7X9DJY4_UNCKA</name>
<dbReference type="GO" id="GO:0005886">
    <property type="term" value="C:plasma membrane"/>
    <property type="evidence" value="ECO:0007669"/>
    <property type="project" value="UniProtKB-SubCell"/>
</dbReference>
<evidence type="ECO:0000256" key="5">
    <source>
        <dbReference type="ARBA" id="ARBA00023136"/>
    </source>
</evidence>
<feature type="transmembrane region" description="Helical" evidence="6">
    <location>
        <begin position="280"/>
        <end position="299"/>
    </location>
</feature>
<dbReference type="InterPro" id="IPR004477">
    <property type="entry name" value="ComEC_N"/>
</dbReference>
<feature type="transmembrane region" description="Helical" evidence="6">
    <location>
        <begin position="85"/>
        <end position="109"/>
    </location>
</feature>
<dbReference type="Pfam" id="PF03772">
    <property type="entry name" value="Competence"/>
    <property type="match status" value="1"/>
</dbReference>
<keyword evidence="2" id="KW-1003">Cell membrane</keyword>
<feature type="transmembrane region" description="Helical" evidence="6">
    <location>
        <begin position="121"/>
        <end position="139"/>
    </location>
</feature>
<feature type="transmembrane region" description="Helical" evidence="6">
    <location>
        <begin position="213"/>
        <end position="234"/>
    </location>
</feature>
<keyword evidence="4 6" id="KW-1133">Transmembrane helix</keyword>
<organism evidence="8 9">
    <name type="scientific">candidate division WWE3 bacterium</name>
    <dbReference type="NCBI Taxonomy" id="2053526"/>
    <lineage>
        <taxon>Bacteria</taxon>
        <taxon>Katanobacteria</taxon>
    </lineage>
</organism>
<gene>
    <name evidence="8" type="ORF">GYA27_01155</name>
</gene>
<evidence type="ECO:0000256" key="3">
    <source>
        <dbReference type="ARBA" id="ARBA00022692"/>
    </source>
</evidence>
<sequence length="312" mass="34813">MINSDSSILSSLTDYWDVFMPAPQSTLLKGLTLGLDDLSQVPEFKQKLINTGTIHVAVVSGYNISLVLNICQTVIGNRVTLRHTLLYIVLSLIYALATGFEPPIVRAWLMSSILLVAKLSGRSVQGVYVLCFTCILMILTNKSLLTSYSFVLSSGATLGLLLYSTGINKMMTKYVRVLPNMFISDLSASLAASIIVTPFIVFAFSRISIFSPLINMVLLWTIPISTILGFLTVFTSFIDIYMHTQFAPFVFFVCYPFLTIFVYGIDFMGKYEFISSQTNLSATKLICYYLLLVVLTVIFSRRSRGLKCQEKI</sequence>
<dbReference type="NCBIfam" id="TIGR00360">
    <property type="entry name" value="ComEC_N-term"/>
    <property type="match status" value="1"/>
</dbReference>
<dbReference type="PANTHER" id="PTHR30619">
    <property type="entry name" value="DNA INTERNALIZATION/COMPETENCE PROTEIN COMEC/REC2"/>
    <property type="match status" value="1"/>
</dbReference>
<keyword evidence="3 6" id="KW-0812">Transmembrane</keyword>
<dbReference type="Proteomes" id="UP000526033">
    <property type="component" value="Unassembled WGS sequence"/>
</dbReference>
<reference evidence="8 9" key="1">
    <citation type="journal article" date="2020" name="Biotechnol. Biofuels">
        <title>New insights from the biogas microbiome by comprehensive genome-resolved metagenomics of nearly 1600 species originating from multiple anaerobic digesters.</title>
        <authorList>
            <person name="Campanaro S."/>
            <person name="Treu L."/>
            <person name="Rodriguez-R L.M."/>
            <person name="Kovalovszki A."/>
            <person name="Ziels R.M."/>
            <person name="Maus I."/>
            <person name="Zhu X."/>
            <person name="Kougias P.G."/>
            <person name="Basile A."/>
            <person name="Luo G."/>
            <person name="Schluter A."/>
            <person name="Konstantinidis K.T."/>
            <person name="Angelidaki I."/>
        </authorList>
    </citation>
    <scope>NUCLEOTIDE SEQUENCE [LARGE SCALE GENOMIC DNA]</scope>
    <source>
        <strain evidence="8">AS27yjCOA_165</strain>
    </source>
</reference>
<evidence type="ECO:0000313" key="8">
    <source>
        <dbReference type="EMBL" id="NMB69796.1"/>
    </source>
</evidence>
<dbReference type="InterPro" id="IPR052159">
    <property type="entry name" value="Competence_DNA_uptake"/>
</dbReference>
<proteinExistence type="predicted"/>
<dbReference type="EMBL" id="JAAZNL010000012">
    <property type="protein sequence ID" value="NMB69796.1"/>
    <property type="molecule type" value="Genomic_DNA"/>
</dbReference>
<keyword evidence="5 6" id="KW-0472">Membrane</keyword>
<comment type="caution">
    <text evidence="8">The sequence shown here is derived from an EMBL/GenBank/DDBJ whole genome shotgun (WGS) entry which is preliminary data.</text>
</comment>
<evidence type="ECO:0000256" key="6">
    <source>
        <dbReference type="SAM" id="Phobius"/>
    </source>
</evidence>
<feature type="transmembrane region" description="Helical" evidence="6">
    <location>
        <begin position="246"/>
        <end position="265"/>
    </location>
</feature>
<feature type="domain" description="ComEC/Rec2-related protein" evidence="7">
    <location>
        <begin position="42"/>
        <end position="301"/>
    </location>
</feature>
<evidence type="ECO:0000256" key="2">
    <source>
        <dbReference type="ARBA" id="ARBA00022475"/>
    </source>
</evidence>
<dbReference type="PANTHER" id="PTHR30619:SF1">
    <property type="entry name" value="RECOMBINATION PROTEIN 2"/>
    <property type="match status" value="1"/>
</dbReference>
<evidence type="ECO:0000256" key="4">
    <source>
        <dbReference type="ARBA" id="ARBA00022989"/>
    </source>
</evidence>
<evidence type="ECO:0000259" key="7">
    <source>
        <dbReference type="Pfam" id="PF03772"/>
    </source>
</evidence>
<protein>
    <submittedName>
        <fullName evidence="8">ComEC/Rec2 family competence protein</fullName>
    </submittedName>
</protein>
<comment type="subcellular location">
    <subcellularLocation>
        <location evidence="1">Cell membrane</location>
        <topology evidence="1">Multi-pass membrane protein</topology>
    </subcellularLocation>
</comment>
<evidence type="ECO:0000313" key="9">
    <source>
        <dbReference type="Proteomes" id="UP000526033"/>
    </source>
</evidence>
<feature type="transmembrane region" description="Helical" evidence="6">
    <location>
        <begin position="145"/>
        <end position="165"/>
    </location>
</feature>
<accession>A0A7X9DJY4</accession>
<evidence type="ECO:0000256" key="1">
    <source>
        <dbReference type="ARBA" id="ARBA00004651"/>
    </source>
</evidence>